<evidence type="ECO:0000313" key="1">
    <source>
        <dbReference type="EMBL" id="CDX55774.1"/>
    </source>
</evidence>
<accession>A0A090G3U4</accession>
<name>A0A090G3U4_MESPL</name>
<dbReference type="AlphaFoldDB" id="A0A090G3U4"/>
<dbReference type="EMBL" id="CCNE01000014">
    <property type="protein sequence ID" value="CDX55774.1"/>
    <property type="molecule type" value="Genomic_DNA"/>
</dbReference>
<organism evidence="1 2">
    <name type="scientific">Mesorhizobium plurifarium</name>
    <dbReference type="NCBI Taxonomy" id="69974"/>
    <lineage>
        <taxon>Bacteria</taxon>
        <taxon>Pseudomonadati</taxon>
        <taxon>Pseudomonadota</taxon>
        <taxon>Alphaproteobacteria</taxon>
        <taxon>Hyphomicrobiales</taxon>
        <taxon>Phyllobacteriaceae</taxon>
        <taxon>Mesorhizobium</taxon>
    </lineage>
</organism>
<sequence length="70" mass="8276">MPWTGRRPHQPYPFLKRWMRVSSHRLSHLPGRAFFTTGYACVEFDFSQIRSIARRGFSRLRTHGSPDRDG</sequence>
<gene>
    <name evidence="1" type="ORF">MPL3365_210036</name>
</gene>
<reference evidence="1 2" key="1">
    <citation type="submission" date="2014-08" db="EMBL/GenBank/DDBJ databases">
        <authorList>
            <person name="Moulin Lionel"/>
        </authorList>
    </citation>
    <scope>NUCLEOTIDE SEQUENCE [LARGE SCALE GENOMIC DNA]</scope>
</reference>
<protein>
    <submittedName>
        <fullName evidence="1">Uncharacterized protein</fullName>
    </submittedName>
</protein>
<evidence type="ECO:0000313" key="2">
    <source>
        <dbReference type="Proteomes" id="UP000046122"/>
    </source>
</evidence>
<proteinExistence type="predicted"/>
<dbReference type="Proteomes" id="UP000046122">
    <property type="component" value="Unassembled WGS sequence"/>
</dbReference>